<dbReference type="OrthoDB" id="1363973at2"/>
<evidence type="ECO:0000313" key="1">
    <source>
        <dbReference type="EMBL" id="OWP77423.1"/>
    </source>
</evidence>
<dbReference type="AlphaFoldDB" id="A0A246GAY6"/>
<evidence type="ECO:0000313" key="2">
    <source>
        <dbReference type="Proteomes" id="UP000198034"/>
    </source>
</evidence>
<sequence>MNKIVLLFSFFLLNLTIQAQKKKSTDNTSSNLLLAKNGEASVVLNKKRDMCLVVLKDSILLTKNKPDLIPNTIKINQLKVKNSIFYHVSWKSIEKKETSLRKELATLTENQIWNPLNKTLLIANTEKSVDITEIEYLDRLKTTSQTISKKRNEGYLFTLLSNGDFSLSNKTMTTKYAYNDRTSKYEPFRK</sequence>
<dbReference type="Proteomes" id="UP000198034">
    <property type="component" value="Unassembled WGS sequence"/>
</dbReference>
<dbReference type="EMBL" id="MTCY01000017">
    <property type="protein sequence ID" value="OWP77423.1"/>
    <property type="molecule type" value="Genomic_DNA"/>
</dbReference>
<gene>
    <name evidence="1" type="ORF">BWK62_07515</name>
</gene>
<reference evidence="1 2" key="1">
    <citation type="journal article" date="2017" name="Infect. Genet. Evol.">
        <title>Comparative genome analysis of fish pathogen Flavobacterium columnare reveals extensive sequence diversity within the species.</title>
        <authorList>
            <person name="Kayansamruaj P."/>
            <person name="Dong H.T."/>
            <person name="Hirono I."/>
            <person name="Kondo H."/>
            <person name="Senapin S."/>
            <person name="Rodkhum C."/>
        </authorList>
    </citation>
    <scope>NUCLEOTIDE SEQUENCE [LARGE SCALE GENOMIC DNA]</scope>
    <source>
        <strain evidence="1 2">1214</strain>
    </source>
</reference>
<proteinExistence type="predicted"/>
<organism evidence="1 2">
    <name type="scientific">Flavobacterium columnare</name>
    <dbReference type="NCBI Taxonomy" id="996"/>
    <lineage>
        <taxon>Bacteria</taxon>
        <taxon>Pseudomonadati</taxon>
        <taxon>Bacteroidota</taxon>
        <taxon>Flavobacteriia</taxon>
        <taxon>Flavobacteriales</taxon>
        <taxon>Flavobacteriaceae</taxon>
        <taxon>Flavobacterium</taxon>
    </lineage>
</organism>
<name>A0A246GAY6_9FLAO</name>
<protein>
    <submittedName>
        <fullName evidence="1">Uncharacterized protein</fullName>
    </submittedName>
</protein>
<accession>A0A246GAY6</accession>
<comment type="caution">
    <text evidence="1">The sequence shown here is derived from an EMBL/GenBank/DDBJ whole genome shotgun (WGS) entry which is preliminary data.</text>
</comment>